<keyword evidence="2" id="KW-0186">Copper</keyword>
<feature type="transmembrane region" description="Helical" evidence="4">
    <location>
        <begin position="153"/>
        <end position="174"/>
    </location>
</feature>
<evidence type="ECO:0000256" key="1">
    <source>
        <dbReference type="ARBA" id="ARBA00022729"/>
    </source>
</evidence>
<dbReference type="InterPro" id="IPR007348">
    <property type="entry name" value="CopC_dom"/>
</dbReference>
<dbReference type="Pfam" id="PF04234">
    <property type="entry name" value="CopC"/>
    <property type="match status" value="1"/>
</dbReference>
<dbReference type="SUPFAM" id="SSF81296">
    <property type="entry name" value="E set domains"/>
    <property type="match status" value="1"/>
</dbReference>
<keyword evidence="1 5" id="KW-0732">Signal</keyword>
<dbReference type="GO" id="GO:0005507">
    <property type="term" value="F:copper ion binding"/>
    <property type="evidence" value="ECO:0007669"/>
    <property type="project" value="InterPro"/>
</dbReference>
<evidence type="ECO:0000256" key="2">
    <source>
        <dbReference type="ARBA" id="ARBA00023008"/>
    </source>
</evidence>
<gene>
    <name evidence="7" type="primary">pcoC</name>
    <name evidence="7" type="ORF">Rhe02_62000</name>
</gene>
<dbReference type="GO" id="GO:0042597">
    <property type="term" value="C:periplasmic space"/>
    <property type="evidence" value="ECO:0007669"/>
    <property type="project" value="InterPro"/>
</dbReference>
<feature type="domain" description="CopC" evidence="6">
    <location>
        <begin position="25"/>
        <end position="115"/>
    </location>
</feature>
<evidence type="ECO:0000259" key="6">
    <source>
        <dbReference type="Pfam" id="PF04234"/>
    </source>
</evidence>
<proteinExistence type="predicted"/>
<sequence>MKRLTLIFAAMAGLVLTVASPALAHNTLVKAEPAKDQVMTAAPAEVKLQFLSTLKPATKLTVTGPDGASAIGAVKVEGKFISAPFTATVSGLYTVGYELVSDDGHPVKTSYTFTLQLPPPPQPTAEPVRVTEPPAASSQAVAAPEKKSNDTPWLPWIGGAAVAGLLVGGLITVLRNRRERA</sequence>
<feature type="signal peptide" evidence="5">
    <location>
        <begin position="1"/>
        <end position="24"/>
    </location>
</feature>
<evidence type="ECO:0000256" key="3">
    <source>
        <dbReference type="SAM" id="MobiDB-lite"/>
    </source>
</evidence>
<comment type="caution">
    <text evidence="7">The sequence shown here is derived from an EMBL/GenBank/DDBJ whole genome shotgun (WGS) entry which is preliminary data.</text>
</comment>
<organism evidence="7 8">
    <name type="scientific">Rhizocola hellebori</name>
    <dbReference type="NCBI Taxonomy" id="1392758"/>
    <lineage>
        <taxon>Bacteria</taxon>
        <taxon>Bacillati</taxon>
        <taxon>Actinomycetota</taxon>
        <taxon>Actinomycetes</taxon>
        <taxon>Micromonosporales</taxon>
        <taxon>Micromonosporaceae</taxon>
        <taxon>Rhizocola</taxon>
    </lineage>
</organism>
<dbReference type="AlphaFoldDB" id="A0A8J3QC62"/>
<evidence type="ECO:0000256" key="5">
    <source>
        <dbReference type="SAM" id="SignalP"/>
    </source>
</evidence>
<name>A0A8J3QC62_9ACTN</name>
<feature type="compositionally biased region" description="Low complexity" evidence="3">
    <location>
        <begin position="133"/>
        <end position="143"/>
    </location>
</feature>
<evidence type="ECO:0000313" key="8">
    <source>
        <dbReference type="Proteomes" id="UP000612899"/>
    </source>
</evidence>
<evidence type="ECO:0000313" key="7">
    <source>
        <dbReference type="EMBL" id="GIH08133.1"/>
    </source>
</evidence>
<feature type="chain" id="PRO_5035298702" evidence="5">
    <location>
        <begin position="25"/>
        <end position="181"/>
    </location>
</feature>
<dbReference type="GO" id="GO:0046688">
    <property type="term" value="P:response to copper ion"/>
    <property type="evidence" value="ECO:0007669"/>
    <property type="project" value="InterPro"/>
</dbReference>
<dbReference type="Proteomes" id="UP000612899">
    <property type="component" value="Unassembled WGS sequence"/>
</dbReference>
<keyword evidence="8" id="KW-1185">Reference proteome</keyword>
<accession>A0A8J3QC62</accession>
<keyword evidence="4" id="KW-1133">Transmembrane helix</keyword>
<reference evidence="7" key="1">
    <citation type="submission" date="2021-01" db="EMBL/GenBank/DDBJ databases">
        <title>Whole genome shotgun sequence of Rhizocola hellebori NBRC 109834.</title>
        <authorList>
            <person name="Komaki H."/>
            <person name="Tamura T."/>
        </authorList>
    </citation>
    <scope>NUCLEOTIDE SEQUENCE</scope>
    <source>
        <strain evidence="7">NBRC 109834</strain>
    </source>
</reference>
<dbReference type="InterPro" id="IPR014755">
    <property type="entry name" value="Cu-Rt/internalin_Ig-like"/>
</dbReference>
<keyword evidence="4" id="KW-0812">Transmembrane</keyword>
<protein>
    <submittedName>
        <fullName evidence="7">Copper resistance protein C</fullName>
    </submittedName>
</protein>
<dbReference type="Gene3D" id="2.60.40.1220">
    <property type="match status" value="1"/>
</dbReference>
<keyword evidence="4" id="KW-0472">Membrane</keyword>
<feature type="region of interest" description="Disordered" evidence="3">
    <location>
        <begin position="118"/>
        <end position="149"/>
    </location>
</feature>
<evidence type="ECO:0000256" key="4">
    <source>
        <dbReference type="SAM" id="Phobius"/>
    </source>
</evidence>
<dbReference type="InterPro" id="IPR014756">
    <property type="entry name" value="Ig_E-set"/>
</dbReference>
<dbReference type="EMBL" id="BONY01000045">
    <property type="protein sequence ID" value="GIH08133.1"/>
    <property type="molecule type" value="Genomic_DNA"/>
</dbReference>